<reference evidence="1" key="1">
    <citation type="submission" date="2018-11" db="EMBL/GenBank/DDBJ databases">
        <authorList>
            <consortium name="Pathogen Informatics"/>
        </authorList>
    </citation>
    <scope>NUCLEOTIDE SEQUENCE</scope>
</reference>
<comment type="caution">
    <text evidence="1">The sequence shown here is derived from an EMBL/GenBank/DDBJ whole genome shotgun (WGS) entry which is preliminary data.</text>
</comment>
<sequence length="165" mass="18846">MYYSTGRCTCISLFQTSSIQSDCVIPSNCFYDLFSFADLLHRHLLQAQNCPHLFPVLFPLLQPRPYSLSQAHQQRKRIFSRLGCSCGTDTAAGLCVYLRRSDPSMRDQGPERDGLLSGGVMGFLRSALPNQYSINRMTNEEEMQMARQMFAAARRESILQLHQQR</sequence>
<protein>
    <submittedName>
        <fullName evidence="1">Uncharacterized protein</fullName>
    </submittedName>
</protein>
<evidence type="ECO:0000313" key="1">
    <source>
        <dbReference type="EMBL" id="VEL10723.1"/>
    </source>
</evidence>
<dbReference type="EMBL" id="CAAALY010009783">
    <property type="protein sequence ID" value="VEL10723.1"/>
    <property type="molecule type" value="Genomic_DNA"/>
</dbReference>
<keyword evidence="2" id="KW-1185">Reference proteome</keyword>
<proteinExistence type="predicted"/>
<accession>A0A448WFV4</accession>
<name>A0A448WFV4_9PLAT</name>
<dbReference type="AlphaFoldDB" id="A0A448WFV4"/>
<dbReference type="Proteomes" id="UP000784294">
    <property type="component" value="Unassembled WGS sequence"/>
</dbReference>
<organism evidence="1 2">
    <name type="scientific">Protopolystoma xenopodis</name>
    <dbReference type="NCBI Taxonomy" id="117903"/>
    <lineage>
        <taxon>Eukaryota</taxon>
        <taxon>Metazoa</taxon>
        <taxon>Spiralia</taxon>
        <taxon>Lophotrochozoa</taxon>
        <taxon>Platyhelminthes</taxon>
        <taxon>Monogenea</taxon>
        <taxon>Polyopisthocotylea</taxon>
        <taxon>Polystomatidea</taxon>
        <taxon>Polystomatidae</taxon>
        <taxon>Protopolystoma</taxon>
    </lineage>
</organism>
<evidence type="ECO:0000313" key="2">
    <source>
        <dbReference type="Proteomes" id="UP000784294"/>
    </source>
</evidence>
<gene>
    <name evidence="1" type="ORF">PXEA_LOCUS4163</name>
</gene>